<dbReference type="EMBL" id="JAWIZZ010000040">
    <property type="protein sequence ID" value="KAK5780920.1"/>
    <property type="molecule type" value="Genomic_DNA"/>
</dbReference>
<reference evidence="3" key="1">
    <citation type="submission" date="2023-07" db="EMBL/GenBank/DDBJ databases">
        <title>A draft genome of Kazachstania heterogenica Y-27499.</title>
        <authorList>
            <person name="Donic C."/>
            <person name="Kralova J.S."/>
            <person name="Fidel L."/>
            <person name="Ben-Dor S."/>
            <person name="Jung S."/>
        </authorList>
    </citation>
    <scope>NUCLEOTIDE SEQUENCE [LARGE SCALE GENOMIC DNA]</scope>
    <source>
        <strain evidence="3">Y27499</strain>
    </source>
</reference>
<sequence length="188" mass="21933">MLQRYRRRDLRADILGSRLDKPSLPAPKYKIKMSHIPLNVSDYTLDDLVKEFGHKPLYSKVFDTKEDRTFIIEFKSLDIMNNFVNKYNGYEIEENCKVTVEVFEQKSRTQKGRFSRSDLSHYGSHYKKTSQSQLRRGISKPTSRRQTAKRPTLEELDAQLEAYMNSGSTTPATQESPHQAEEQFSTEN</sequence>
<evidence type="ECO:0000256" key="1">
    <source>
        <dbReference type="SAM" id="MobiDB-lite"/>
    </source>
</evidence>
<dbReference type="InterPro" id="IPR035979">
    <property type="entry name" value="RBD_domain_sf"/>
</dbReference>
<evidence type="ECO:0008006" key="4">
    <source>
        <dbReference type="Google" id="ProtNLM"/>
    </source>
</evidence>
<organism evidence="2 3">
    <name type="scientific">Arxiozyma heterogenica</name>
    <dbReference type="NCBI Taxonomy" id="278026"/>
    <lineage>
        <taxon>Eukaryota</taxon>
        <taxon>Fungi</taxon>
        <taxon>Dikarya</taxon>
        <taxon>Ascomycota</taxon>
        <taxon>Saccharomycotina</taxon>
        <taxon>Saccharomycetes</taxon>
        <taxon>Saccharomycetales</taxon>
        <taxon>Saccharomycetaceae</taxon>
        <taxon>Arxiozyma</taxon>
    </lineage>
</organism>
<protein>
    <recommendedName>
        <fullName evidence="4">RNA annealing protein YRA2</fullName>
    </recommendedName>
</protein>
<proteinExistence type="predicted"/>
<feature type="region of interest" description="Disordered" evidence="1">
    <location>
        <begin position="113"/>
        <end position="188"/>
    </location>
</feature>
<gene>
    <name evidence="2" type="ORF">RI543_002047</name>
</gene>
<evidence type="ECO:0000313" key="3">
    <source>
        <dbReference type="Proteomes" id="UP001306508"/>
    </source>
</evidence>
<feature type="compositionally biased region" description="Polar residues" evidence="1">
    <location>
        <begin position="129"/>
        <end position="141"/>
    </location>
</feature>
<feature type="compositionally biased region" description="Polar residues" evidence="1">
    <location>
        <begin position="165"/>
        <end position="188"/>
    </location>
</feature>
<dbReference type="AlphaFoldDB" id="A0AAN7WIS0"/>
<dbReference type="SUPFAM" id="SSF54928">
    <property type="entry name" value="RNA-binding domain, RBD"/>
    <property type="match status" value="1"/>
</dbReference>
<dbReference type="GO" id="GO:0003676">
    <property type="term" value="F:nucleic acid binding"/>
    <property type="evidence" value="ECO:0007669"/>
    <property type="project" value="InterPro"/>
</dbReference>
<name>A0AAN7WIS0_9SACH</name>
<dbReference type="Proteomes" id="UP001306508">
    <property type="component" value="Unassembled WGS sequence"/>
</dbReference>
<evidence type="ECO:0000313" key="2">
    <source>
        <dbReference type="EMBL" id="KAK5780920.1"/>
    </source>
</evidence>
<comment type="caution">
    <text evidence="2">The sequence shown here is derived from an EMBL/GenBank/DDBJ whole genome shotgun (WGS) entry which is preliminary data.</text>
</comment>
<keyword evidence="3" id="KW-1185">Reference proteome</keyword>
<accession>A0AAN7WIS0</accession>